<dbReference type="AlphaFoldDB" id="A0AAN4PH77"/>
<organism evidence="2 3">
    <name type="scientific">Aspergillus lentulus</name>
    <dbReference type="NCBI Taxonomy" id="293939"/>
    <lineage>
        <taxon>Eukaryota</taxon>
        <taxon>Fungi</taxon>
        <taxon>Dikarya</taxon>
        <taxon>Ascomycota</taxon>
        <taxon>Pezizomycotina</taxon>
        <taxon>Eurotiomycetes</taxon>
        <taxon>Eurotiomycetidae</taxon>
        <taxon>Eurotiales</taxon>
        <taxon>Aspergillaceae</taxon>
        <taxon>Aspergillus</taxon>
        <taxon>Aspergillus subgen. Fumigati</taxon>
    </lineage>
</organism>
<name>A0AAN4PH77_ASPLE</name>
<accession>A0AAN4PH77</accession>
<gene>
    <name evidence="2" type="ORF">ALT_3354</name>
</gene>
<feature type="region of interest" description="Disordered" evidence="1">
    <location>
        <begin position="1"/>
        <end position="25"/>
    </location>
</feature>
<dbReference type="Proteomes" id="UP000051487">
    <property type="component" value="Unassembled WGS sequence"/>
</dbReference>
<sequence>MQSGSSFIASPRANREKVDNTAQHHTQRRALLKLSGRITVSFMSRHPLLNLSFHQLSSRRLHVSCHLKAELLCSKMVFYAYATSGGFAVWLITAKDKDTLDAWFRAMETSQFGNIARVNAEWYRYQNFRIEHSTTDHHLAQRFDGLILFKPLYGYNDSWHMINNGPFVDCFQYNWYYIRSKKYKSLYWDVQRKSETESLQVYASTKSRARFQAIKRLCPNYAPSPADQRIIGDDRMYLQHASGSVSFIRNAKGFFILTISCIQCHFSISELSTSFAPQPDDRIAYIPGCGAEWELVY</sequence>
<protein>
    <submittedName>
        <fullName evidence="2">Uncharacterized protein</fullName>
    </submittedName>
</protein>
<reference evidence="2 3" key="1">
    <citation type="submission" date="2015-11" db="EMBL/GenBank/DDBJ databases">
        <title>Aspergillus lentulus strain IFM 54703T.</title>
        <authorList>
            <person name="Kusuya Y."/>
            <person name="Sakai K."/>
            <person name="Kamei K."/>
            <person name="Takahashi H."/>
            <person name="Yaguchi T."/>
        </authorList>
    </citation>
    <scope>NUCLEOTIDE SEQUENCE [LARGE SCALE GENOMIC DNA]</scope>
    <source>
        <strain evidence="2 3">IFM 54703</strain>
    </source>
</reference>
<comment type="caution">
    <text evidence="2">The sequence shown here is derived from an EMBL/GenBank/DDBJ whole genome shotgun (WGS) entry which is preliminary data.</text>
</comment>
<evidence type="ECO:0000313" key="3">
    <source>
        <dbReference type="Proteomes" id="UP000051487"/>
    </source>
</evidence>
<evidence type="ECO:0000313" key="2">
    <source>
        <dbReference type="EMBL" id="GAQ06033.1"/>
    </source>
</evidence>
<dbReference type="EMBL" id="BCLY01000008">
    <property type="protein sequence ID" value="GAQ06033.1"/>
    <property type="molecule type" value="Genomic_DNA"/>
</dbReference>
<proteinExistence type="predicted"/>
<evidence type="ECO:0000256" key="1">
    <source>
        <dbReference type="SAM" id="MobiDB-lite"/>
    </source>
</evidence>